<name>A0A397T615_9GLOM</name>
<keyword evidence="2" id="KW-1185">Reference proteome</keyword>
<accession>A0A397T615</accession>
<dbReference type="EMBL" id="QKYT01000129">
    <property type="protein sequence ID" value="RIA92346.1"/>
    <property type="molecule type" value="Genomic_DNA"/>
</dbReference>
<evidence type="ECO:0000313" key="1">
    <source>
        <dbReference type="EMBL" id="RIA92346.1"/>
    </source>
</evidence>
<organism evidence="1 2">
    <name type="scientific">Glomus cerebriforme</name>
    <dbReference type="NCBI Taxonomy" id="658196"/>
    <lineage>
        <taxon>Eukaryota</taxon>
        <taxon>Fungi</taxon>
        <taxon>Fungi incertae sedis</taxon>
        <taxon>Mucoromycota</taxon>
        <taxon>Glomeromycotina</taxon>
        <taxon>Glomeromycetes</taxon>
        <taxon>Glomerales</taxon>
        <taxon>Glomeraceae</taxon>
        <taxon>Glomus</taxon>
    </lineage>
</organism>
<proteinExistence type="predicted"/>
<dbReference type="STRING" id="658196.A0A397T615"/>
<dbReference type="OrthoDB" id="10018316at2759"/>
<protein>
    <submittedName>
        <fullName evidence="1">Uncharacterized protein</fullName>
    </submittedName>
</protein>
<dbReference type="Proteomes" id="UP000265703">
    <property type="component" value="Unassembled WGS sequence"/>
</dbReference>
<dbReference type="InterPro" id="IPR011011">
    <property type="entry name" value="Znf_FYVE_PHD"/>
</dbReference>
<dbReference type="Gene3D" id="3.30.40.10">
    <property type="entry name" value="Zinc/RING finger domain, C3HC4 (zinc finger)"/>
    <property type="match status" value="1"/>
</dbReference>
<evidence type="ECO:0000313" key="2">
    <source>
        <dbReference type="Proteomes" id="UP000265703"/>
    </source>
</evidence>
<reference evidence="1 2" key="1">
    <citation type="submission" date="2018-06" db="EMBL/GenBank/DDBJ databases">
        <title>Comparative genomics reveals the genomic features of Rhizophagus irregularis, R. cerebriforme, R. diaphanum and Gigaspora rosea, and their symbiotic lifestyle signature.</title>
        <authorList>
            <person name="Morin E."/>
            <person name="San Clemente H."/>
            <person name="Chen E.C.H."/>
            <person name="De La Providencia I."/>
            <person name="Hainaut M."/>
            <person name="Kuo A."/>
            <person name="Kohler A."/>
            <person name="Murat C."/>
            <person name="Tang N."/>
            <person name="Roy S."/>
            <person name="Loubradou J."/>
            <person name="Henrissat B."/>
            <person name="Grigoriev I.V."/>
            <person name="Corradi N."/>
            <person name="Roux C."/>
            <person name="Martin F.M."/>
        </authorList>
    </citation>
    <scope>NUCLEOTIDE SEQUENCE [LARGE SCALE GENOMIC DNA]</scope>
    <source>
        <strain evidence="1 2">DAOM 227022</strain>
    </source>
</reference>
<dbReference type="InterPro" id="IPR013083">
    <property type="entry name" value="Znf_RING/FYVE/PHD"/>
</dbReference>
<dbReference type="SUPFAM" id="SSF57903">
    <property type="entry name" value="FYVE/PHD zinc finger"/>
    <property type="match status" value="1"/>
</dbReference>
<sequence>MDCSQRLSKRKVKVHPQKQKCTENFTENIENNTKILNTRSTNLLPLKEQQKPRYLSYEHVFPSHQSSLKQLHDNTQDTQDNTNILPCSLPNNSIFSHSEENIAQQQKDVSVRAAESNDMTSLKVAQKGSKGNWFEEIKKIYFSLVEKINVFKMIPKNRIVKDHWKEDNTTNCCSFCNRKFTMFFRKHHCRM</sequence>
<gene>
    <name evidence="1" type="ORF">C1645_765372</name>
</gene>
<dbReference type="AlphaFoldDB" id="A0A397T615"/>
<comment type="caution">
    <text evidence="1">The sequence shown here is derived from an EMBL/GenBank/DDBJ whole genome shotgun (WGS) entry which is preliminary data.</text>
</comment>